<dbReference type="Pfam" id="PF14973">
    <property type="entry name" value="TINF2_N"/>
    <property type="match status" value="1"/>
</dbReference>
<dbReference type="PANTHER" id="PTHR15512">
    <property type="entry name" value="TERF1-INTERACTING NUCLEAR FACTOR 2"/>
    <property type="match status" value="1"/>
</dbReference>
<dbReference type="CDD" id="cd11657">
    <property type="entry name" value="TIN2_N"/>
    <property type="match status" value="1"/>
</dbReference>
<dbReference type="GO" id="GO:0016233">
    <property type="term" value="P:telomere capping"/>
    <property type="evidence" value="ECO:0007669"/>
    <property type="project" value="InterPro"/>
</dbReference>
<reference evidence="2 3" key="1">
    <citation type="submission" date="2020-02" db="EMBL/GenBank/DDBJ databases">
        <title>Esox lucius (northern pike) genome, fEsoLuc1, primary haplotype.</title>
        <authorList>
            <person name="Myers G."/>
            <person name="Karagic N."/>
            <person name="Meyer A."/>
            <person name="Pippel M."/>
            <person name="Reichard M."/>
            <person name="Winkler S."/>
            <person name="Tracey A."/>
            <person name="Sims Y."/>
            <person name="Howe K."/>
            <person name="Rhie A."/>
            <person name="Formenti G."/>
            <person name="Durbin R."/>
            <person name="Fedrigo O."/>
            <person name="Jarvis E.D."/>
        </authorList>
    </citation>
    <scope>NUCLEOTIDE SEQUENCE [LARGE SCALE GENOMIC DNA]</scope>
</reference>
<reference evidence="2" key="2">
    <citation type="submission" date="2025-08" db="UniProtKB">
        <authorList>
            <consortium name="Ensembl"/>
        </authorList>
    </citation>
    <scope>IDENTIFICATION</scope>
</reference>
<proteinExistence type="predicted"/>
<name>A0AAY5KXU0_ESOLU</name>
<dbReference type="Proteomes" id="UP000265140">
    <property type="component" value="Chromosome 5"/>
</dbReference>
<dbReference type="GO" id="GO:0042162">
    <property type="term" value="F:telomeric DNA binding"/>
    <property type="evidence" value="ECO:0007669"/>
    <property type="project" value="TreeGrafter"/>
</dbReference>
<evidence type="ECO:0000313" key="2">
    <source>
        <dbReference type="Ensembl" id="ENSELUP00000093546.1"/>
    </source>
</evidence>
<reference evidence="2" key="3">
    <citation type="submission" date="2025-09" db="UniProtKB">
        <authorList>
            <consortium name="Ensembl"/>
        </authorList>
    </citation>
    <scope>IDENTIFICATION</scope>
</reference>
<organism evidence="2 3">
    <name type="scientific">Esox lucius</name>
    <name type="common">Northern pike</name>
    <dbReference type="NCBI Taxonomy" id="8010"/>
    <lineage>
        <taxon>Eukaryota</taxon>
        <taxon>Metazoa</taxon>
        <taxon>Chordata</taxon>
        <taxon>Craniata</taxon>
        <taxon>Vertebrata</taxon>
        <taxon>Euteleostomi</taxon>
        <taxon>Actinopterygii</taxon>
        <taxon>Neopterygii</taxon>
        <taxon>Teleostei</taxon>
        <taxon>Protacanthopterygii</taxon>
        <taxon>Esociformes</taxon>
        <taxon>Esocidae</taxon>
        <taxon>Esox</taxon>
    </lineage>
</organism>
<dbReference type="GeneTree" id="ENSGT00400000022326"/>
<dbReference type="GO" id="GO:1904356">
    <property type="term" value="P:regulation of telomere maintenance via telomere lengthening"/>
    <property type="evidence" value="ECO:0007669"/>
    <property type="project" value="TreeGrafter"/>
</dbReference>
<dbReference type="InterPro" id="IPR039098">
    <property type="entry name" value="TINF2"/>
</dbReference>
<dbReference type="Ensembl" id="ENSELUT00000103005.1">
    <property type="protein sequence ID" value="ENSELUP00000093546.1"/>
    <property type="gene ID" value="ENSELUG00000041920.1"/>
</dbReference>
<accession>A0AAY5KXU0</accession>
<dbReference type="GO" id="GO:0070187">
    <property type="term" value="C:shelterin complex"/>
    <property type="evidence" value="ECO:0007669"/>
    <property type="project" value="InterPro"/>
</dbReference>
<protein>
    <recommendedName>
        <fullName evidence="1">TERF1-interacting nuclear factor 2 N-terminal domain-containing protein</fullName>
    </recommendedName>
</protein>
<evidence type="ECO:0000313" key="3">
    <source>
        <dbReference type="Proteomes" id="UP000265140"/>
    </source>
</evidence>
<evidence type="ECO:0000259" key="1">
    <source>
        <dbReference type="Pfam" id="PF14973"/>
    </source>
</evidence>
<keyword evidence="3" id="KW-1185">Reference proteome</keyword>
<feature type="domain" description="TERF1-interacting nuclear factor 2 N-terminal" evidence="1">
    <location>
        <begin position="33"/>
        <end position="158"/>
    </location>
</feature>
<dbReference type="PANTHER" id="PTHR15512:SF2">
    <property type="match status" value="1"/>
</dbReference>
<sequence>MGEHICGINGPFLPLPSLRLMISPLRLVSAAIWQTVQQRHVMDYGMLEEFVTMVTEIVPEILNNSQRAQLILGLRAQLVLELCRSKQIADLKSIQYFHSLFQATDAGVGLSESHFLILVQTLLIDPDEREHFFQVSCGYGIKLMWQFLSRLEKLLPAASLLSDVPSILEECLESVSHPQQLKTLLQYHRDLNLLDSHALCLPPVERVVVTAEQTKSEEQGSSIEFLRGYILQRVGGGICYTDRVHREASVIVIKREEGLEFEKNEKVSLETKEKEPMYKTVMVIGEDGRNESLVRNKPQRVQNNASDMLHGKKCGKPIPSQMNRIDLSDNIIVSMLHKSSVELQRIDTTNLTFPFGPETFKHSHTSQTHQRPCLLGTQQQEDLPSGEGKTAFTTYEEDIAQTSTDHRACKVCGKTMYRIGYLPT</sequence>
<dbReference type="InterPro" id="IPR029400">
    <property type="entry name" value="TINF2_N"/>
</dbReference>
<dbReference type="AlphaFoldDB" id="A0AAY5KXU0"/>